<protein>
    <submittedName>
        <fullName evidence="1">Cold shock domain-containing protein</fullName>
    </submittedName>
</protein>
<dbReference type="EMBL" id="CP061336">
    <property type="protein sequence ID" value="QNU68816.1"/>
    <property type="molecule type" value="Genomic_DNA"/>
</dbReference>
<dbReference type="AlphaFoldDB" id="A0A4U7JM70"/>
<organism evidence="1 2">
    <name type="scientific">Ruminiclostridium herbifermentans</name>
    <dbReference type="NCBI Taxonomy" id="2488810"/>
    <lineage>
        <taxon>Bacteria</taxon>
        <taxon>Bacillati</taxon>
        <taxon>Bacillota</taxon>
        <taxon>Clostridia</taxon>
        <taxon>Eubacteriales</taxon>
        <taxon>Oscillospiraceae</taxon>
        <taxon>Ruminiclostridium</taxon>
    </lineage>
</organism>
<dbReference type="OrthoDB" id="72963at2"/>
<dbReference type="Proteomes" id="UP000306409">
    <property type="component" value="Chromosome"/>
</dbReference>
<gene>
    <name evidence="1" type="ORF">EHE19_008710</name>
</gene>
<evidence type="ECO:0000313" key="2">
    <source>
        <dbReference type="Proteomes" id="UP000306409"/>
    </source>
</evidence>
<name>A0A4U7JM70_9FIRM</name>
<keyword evidence="2" id="KW-1185">Reference proteome</keyword>
<sequence>MNLNQYSQYKLEDVFTNFNERGFGFTKEKHIFVHIRDVVKGNELQKGDRIEFNIGKDMNERDKAMNVRKINK</sequence>
<dbReference type="PROSITE" id="PS51857">
    <property type="entry name" value="CSD_2"/>
    <property type="match status" value="1"/>
</dbReference>
<dbReference type="InterPro" id="IPR012340">
    <property type="entry name" value="NA-bd_OB-fold"/>
</dbReference>
<dbReference type="KEGG" id="rher:EHE19_008710"/>
<dbReference type="SUPFAM" id="SSF50249">
    <property type="entry name" value="Nucleic acid-binding proteins"/>
    <property type="match status" value="1"/>
</dbReference>
<proteinExistence type="predicted"/>
<evidence type="ECO:0000313" key="1">
    <source>
        <dbReference type="EMBL" id="QNU68816.1"/>
    </source>
</evidence>
<reference evidence="1 2" key="1">
    <citation type="submission" date="2020-09" db="EMBL/GenBank/DDBJ databases">
        <title>Characterization and genome sequencing of Ruminiclostridium sp. nov. MA18.</title>
        <authorList>
            <person name="Rettenmaier R."/>
            <person name="Kowollik M.-L."/>
            <person name="Liebl W."/>
            <person name="Zverlov V."/>
        </authorList>
    </citation>
    <scope>NUCLEOTIDE SEQUENCE [LARGE SCALE GENOMIC DNA]</scope>
    <source>
        <strain evidence="1 2">MA18</strain>
    </source>
</reference>
<dbReference type="GO" id="GO:0003676">
    <property type="term" value="F:nucleic acid binding"/>
    <property type="evidence" value="ECO:0007669"/>
    <property type="project" value="InterPro"/>
</dbReference>
<accession>A0A4U7JM70</accession>
<dbReference type="InterPro" id="IPR002059">
    <property type="entry name" value="CSP_DNA-bd"/>
</dbReference>
<dbReference type="Gene3D" id="2.40.50.140">
    <property type="entry name" value="Nucleic acid-binding proteins"/>
    <property type="match status" value="1"/>
</dbReference>
<dbReference type="Pfam" id="PF00313">
    <property type="entry name" value="CSD"/>
    <property type="match status" value="1"/>
</dbReference>